<feature type="signal peptide" evidence="1">
    <location>
        <begin position="1"/>
        <end position="25"/>
    </location>
</feature>
<sequence>MKERLSRAAVVAALCLFGQISSAQAEPVDLIRDFVCQPLESRDGGAAPPTSASGLTRSRRFASLDALLGGDAFARTVTCFGGGSTFPGLLSPPSIDSATAGASYVVKSAASGGAGGGSGGGGHTVTGPVAAASYGADGAFAGLFSLDAGSGGHSGGAPAPEINAVLGLALAGGTVAFLRRRRRAPAAA</sequence>
<dbReference type="AlphaFoldDB" id="A0A1I4G9W4"/>
<evidence type="ECO:0000313" key="2">
    <source>
        <dbReference type="EMBL" id="SFL26087.1"/>
    </source>
</evidence>
<evidence type="ECO:0000313" key="3">
    <source>
        <dbReference type="Proteomes" id="UP000199048"/>
    </source>
</evidence>
<keyword evidence="1" id="KW-0732">Signal</keyword>
<dbReference type="EMBL" id="FOTK01000002">
    <property type="protein sequence ID" value="SFL26087.1"/>
    <property type="molecule type" value="Genomic_DNA"/>
</dbReference>
<reference evidence="3" key="1">
    <citation type="submission" date="2016-10" db="EMBL/GenBank/DDBJ databases">
        <authorList>
            <person name="Varghese N."/>
            <person name="Submissions S."/>
        </authorList>
    </citation>
    <scope>NUCLEOTIDE SEQUENCE [LARGE SCALE GENOMIC DNA]</scope>
    <source>
        <strain evidence="3">BL36</strain>
    </source>
</reference>
<accession>A0A1I4G9W4</accession>
<feature type="chain" id="PRO_5011630262" evidence="1">
    <location>
        <begin position="26"/>
        <end position="188"/>
    </location>
</feature>
<gene>
    <name evidence="2" type="ORF">SAMN05192568_1002253</name>
</gene>
<organism evidence="2 3">
    <name type="scientific">Methylobacterium pseudosasicola</name>
    <dbReference type="NCBI Taxonomy" id="582667"/>
    <lineage>
        <taxon>Bacteria</taxon>
        <taxon>Pseudomonadati</taxon>
        <taxon>Pseudomonadota</taxon>
        <taxon>Alphaproteobacteria</taxon>
        <taxon>Hyphomicrobiales</taxon>
        <taxon>Methylobacteriaceae</taxon>
        <taxon>Methylobacterium</taxon>
    </lineage>
</organism>
<keyword evidence="3" id="KW-1185">Reference proteome</keyword>
<dbReference type="OrthoDB" id="7873618at2"/>
<proteinExistence type="predicted"/>
<protein>
    <submittedName>
        <fullName evidence="2">PEP-CTERM protein-sorting domain-containing protein</fullName>
    </submittedName>
</protein>
<dbReference type="RefSeq" id="WP_092037186.1">
    <property type="nucleotide sequence ID" value="NZ_FOTK01000002.1"/>
</dbReference>
<evidence type="ECO:0000256" key="1">
    <source>
        <dbReference type="SAM" id="SignalP"/>
    </source>
</evidence>
<dbReference type="Proteomes" id="UP000199048">
    <property type="component" value="Unassembled WGS sequence"/>
</dbReference>
<name>A0A1I4G9W4_9HYPH</name>
<dbReference type="STRING" id="582667.SAMN05192568_1002253"/>